<dbReference type="GO" id="GO:0009368">
    <property type="term" value="C:endopeptidase Clp complex"/>
    <property type="evidence" value="ECO:0007669"/>
    <property type="project" value="TreeGrafter"/>
</dbReference>
<comment type="subcellular location">
    <subcellularLocation>
        <location evidence="2">Cytoplasm</location>
    </subcellularLocation>
</comment>
<dbReference type="InterPro" id="IPR023562">
    <property type="entry name" value="ClpP/TepA"/>
</dbReference>
<dbReference type="Pfam" id="PF00574">
    <property type="entry name" value="CLP_protease"/>
    <property type="match status" value="1"/>
</dbReference>
<dbReference type="EMBL" id="WSTA01000103">
    <property type="protein sequence ID" value="MWC00128.1"/>
    <property type="molecule type" value="Genomic_DNA"/>
</dbReference>
<comment type="function">
    <text evidence="2">Cleaves peptides in various proteins in a process that requires ATP hydrolysis. Has a chymotrypsin-like activity. Plays a major role in the degradation of misfolded proteins.</text>
</comment>
<comment type="subunit">
    <text evidence="2">Fourteen ClpP subunits assemble into 2 heptameric rings which stack back to back to give a disk-like structure with a central cavity, resembling the structure of eukaryotic proteasomes.</text>
</comment>
<dbReference type="RefSeq" id="WP_160426774.1">
    <property type="nucleotide sequence ID" value="NZ_WSTA01000103.1"/>
</dbReference>
<evidence type="ECO:0000313" key="5">
    <source>
        <dbReference type="EMBL" id="MWC00128.1"/>
    </source>
</evidence>
<dbReference type="GO" id="GO:0006515">
    <property type="term" value="P:protein quality control for misfolded or incompletely synthesized proteins"/>
    <property type="evidence" value="ECO:0007669"/>
    <property type="project" value="TreeGrafter"/>
</dbReference>
<dbReference type="GO" id="GO:0004252">
    <property type="term" value="F:serine-type endopeptidase activity"/>
    <property type="evidence" value="ECO:0007669"/>
    <property type="project" value="UniProtKB-UniRule"/>
</dbReference>
<reference evidence="5 6" key="1">
    <citation type="submission" date="2019-12" db="EMBL/GenBank/DDBJ databases">
        <authorList>
            <person name="Kim Y.S."/>
        </authorList>
    </citation>
    <scope>NUCLEOTIDE SEQUENCE [LARGE SCALE GENOMIC DNA]</scope>
    <source>
        <strain evidence="5 6">MMS17-SY077</strain>
    </source>
</reference>
<evidence type="ECO:0000256" key="1">
    <source>
        <dbReference type="ARBA" id="ARBA00007039"/>
    </source>
</evidence>
<evidence type="ECO:0000256" key="3">
    <source>
        <dbReference type="RuleBase" id="RU003567"/>
    </source>
</evidence>
<comment type="caution">
    <text evidence="2">Lacks conserved residue(s) required for the propagation of feature annotation.</text>
</comment>
<dbReference type="PRINTS" id="PR00127">
    <property type="entry name" value="CLPPROTEASEP"/>
</dbReference>
<comment type="catalytic activity">
    <reaction evidence="2">
        <text>Hydrolysis of proteins to small peptides in the presence of ATP and magnesium. alpha-casein is the usual test substrate. In the absence of ATP, only oligopeptides shorter than five residues are hydrolyzed (such as succinyl-Leu-Tyr-|-NHMec, and Leu-Tyr-Leu-|-Tyr-Trp, in which cleavage of the -Tyr-|-Leu- and -Tyr-|-Trp bonds also occurs).</text>
        <dbReference type="EC" id="3.4.21.92"/>
    </reaction>
</comment>
<keyword evidence="6" id="KW-1185">Reference proteome</keyword>
<name>A0A6I4P887_9MICO</name>
<dbReference type="PANTHER" id="PTHR10381:SF26">
    <property type="entry name" value="ATP-DEPENDENT CLP PROTEASE PROTEOLYTIC SUBUNIT-LIKE-RELATED"/>
    <property type="match status" value="1"/>
</dbReference>
<keyword evidence="2" id="KW-0378">Hydrolase</keyword>
<protein>
    <recommendedName>
        <fullName evidence="2 3">ATP-dependent Clp protease proteolytic subunit</fullName>
        <ecNumber evidence="2">3.4.21.92</ecNumber>
    </recommendedName>
    <alternativeName>
        <fullName evidence="2">Endopeptidase Clp</fullName>
    </alternativeName>
</protein>
<dbReference type="Proteomes" id="UP000438182">
    <property type="component" value="Unassembled WGS sequence"/>
</dbReference>
<keyword evidence="2 5" id="KW-0645">Protease</keyword>
<comment type="caution">
    <text evidence="5">The sequence shown here is derived from an EMBL/GenBank/DDBJ whole genome shotgun (WGS) entry which is preliminary data.</text>
</comment>
<dbReference type="SUPFAM" id="SSF52096">
    <property type="entry name" value="ClpP/crotonase"/>
    <property type="match status" value="1"/>
</dbReference>
<evidence type="ECO:0000256" key="2">
    <source>
        <dbReference type="HAMAP-Rule" id="MF_00444"/>
    </source>
</evidence>
<proteinExistence type="inferred from homology"/>
<dbReference type="PANTHER" id="PTHR10381">
    <property type="entry name" value="ATP-DEPENDENT CLP PROTEASE PROTEOLYTIC SUBUNIT"/>
    <property type="match status" value="1"/>
</dbReference>
<dbReference type="GO" id="GO:0005737">
    <property type="term" value="C:cytoplasm"/>
    <property type="evidence" value="ECO:0007669"/>
    <property type="project" value="UniProtKB-SubCell"/>
</dbReference>
<feature type="active site" evidence="2">
    <location>
        <position position="125"/>
    </location>
</feature>
<organism evidence="5 6">
    <name type="scientific">Agromyces seonyuensis</name>
    <dbReference type="NCBI Taxonomy" id="2662446"/>
    <lineage>
        <taxon>Bacteria</taxon>
        <taxon>Bacillati</taxon>
        <taxon>Actinomycetota</taxon>
        <taxon>Actinomycetes</taxon>
        <taxon>Micrococcales</taxon>
        <taxon>Microbacteriaceae</taxon>
        <taxon>Agromyces</taxon>
    </lineage>
</organism>
<dbReference type="Gene3D" id="3.90.226.10">
    <property type="entry name" value="2-enoyl-CoA Hydratase, Chain A, domain 1"/>
    <property type="match status" value="1"/>
</dbReference>
<dbReference type="GO" id="GO:0051117">
    <property type="term" value="F:ATPase binding"/>
    <property type="evidence" value="ECO:0007669"/>
    <property type="project" value="TreeGrafter"/>
</dbReference>
<feature type="region of interest" description="Disordered" evidence="4">
    <location>
        <begin position="204"/>
        <end position="228"/>
    </location>
</feature>
<dbReference type="AlphaFoldDB" id="A0A6I4P887"/>
<keyword evidence="2" id="KW-0963">Cytoplasm</keyword>
<dbReference type="InterPro" id="IPR029045">
    <property type="entry name" value="ClpP/crotonase-like_dom_sf"/>
</dbReference>
<dbReference type="InterPro" id="IPR001907">
    <property type="entry name" value="ClpP"/>
</dbReference>
<dbReference type="GO" id="GO:0004176">
    <property type="term" value="F:ATP-dependent peptidase activity"/>
    <property type="evidence" value="ECO:0007669"/>
    <property type="project" value="InterPro"/>
</dbReference>
<comment type="similarity">
    <text evidence="1 2 3">Belongs to the peptidase S14 family.</text>
</comment>
<feature type="compositionally biased region" description="Gly residues" evidence="4">
    <location>
        <begin position="207"/>
        <end position="219"/>
    </location>
</feature>
<keyword evidence="2" id="KW-0720">Serine protease</keyword>
<gene>
    <name evidence="2" type="primary">clpP</name>
    <name evidence="5" type="ORF">GB864_16410</name>
</gene>
<dbReference type="CDD" id="cd07017">
    <property type="entry name" value="S14_ClpP_2"/>
    <property type="match status" value="1"/>
</dbReference>
<dbReference type="EC" id="3.4.21.92" evidence="2"/>
<dbReference type="HAMAP" id="MF_00444">
    <property type="entry name" value="ClpP"/>
    <property type="match status" value="1"/>
</dbReference>
<accession>A0A6I4P887</accession>
<evidence type="ECO:0000313" key="6">
    <source>
        <dbReference type="Proteomes" id="UP000438182"/>
    </source>
</evidence>
<evidence type="ECO:0000256" key="4">
    <source>
        <dbReference type="SAM" id="MobiDB-lite"/>
    </source>
</evidence>
<sequence length="228" mass="23697">MSGYTIPYVTERSGGVERSMDVYSRLLSERIVYLGTELDDGVANVLIAQLLHLESSSLDSPIQLYVNSPGGSPSAMLAVYDTMQHIRPKVATTCVGQAGGPAAVLLAGGAPGMRSILRHGRVVLHQPASEGRGAIPDLILHADEVLRVRAELEAVLAHDTGRTGEQIRHDTDRDLVLPAVAAVEYGLADRVVAVERAGAFGVPGSSAGSGGSVGPGASGGEQQEIARV</sequence>